<dbReference type="PANTHER" id="PTHR31677">
    <property type="entry name" value="AP2 DOMAIN CLASS TRANSCRIPTION FACTOR"/>
    <property type="match status" value="1"/>
</dbReference>
<dbReference type="GO" id="GO:0003677">
    <property type="term" value="F:DNA binding"/>
    <property type="evidence" value="ECO:0007669"/>
    <property type="project" value="UniProtKB-KW"/>
</dbReference>
<dbReference type="PROSITE" id="PS51032">
    <property type="entry name" value="AP2_ERF"/>
    <property type="match status" value="1"/>
</dbReference>
<dbReference type="PRINTS" id="PR00367">
    <property type="entry name" value="ETHRSPELEMNT"/>
</dbReference>
<sequence length="216" mass="22191">MAPRKGSSSSQARVRGVIIGARAAAAVARPRMRGVRTRPWGRYAAEIRDPIRKARVWLGTFDTPEQAARAYDSAARKFRGTGAITNYPDPAASAASSTVVSSPSSASLQSLEVRSAAVAPVSLELRLGLPSATAAPAQPDVFLDLTLAVSGASSPALSPSASSRLHVKKVVAALDALQSDSTSLSLSSSVVVDAAPPAVNLGLDLNLPPTADEVLL</sequence>
<name>A0A8G0YKR8_9POAL</name>
<dbReference type="SUPFAM" id="SSF54171">
    <property type="entry name" value="DNA-binding domain"/>
    <property type="match status" value="1"/>
</dbReference>
<dbReference type="FunFam" id="3.30.730.10:FF:000001">
    <property type="entry name" value="Ethylene-responsive transcription factor 2"/>
    <property type="match status" value="1"/>
</dbReference>
<dbReference type="Pfam" id="PF00847">
    <property type="entry name" value="AP2"/>
    <property type="match status" value="1"/>
</dbReference>
<reference evidence="7" key="1">
    <citation type="journal article" date="2020" name="Zist Fanavarii Giyahani Zirai">
        <title>Identification of the ERF gene family in Aeluropus littoralis halophyte plant and analysis of their expression pattern in response to salt stress.</title>
        <authorList>
            <person name="Hashemipetroudi S."/>
            <person name="Mohammadi S."/>
        </authorList>
    </citation>
    <scope>NUCLEOTIDE SEQUENCE</scope>
</reference>
<keyword evidence="3" id="KW-0238">DNA-binding</keyword>
<dbReference type="InterPro" id="IPR016177">
    <property type="entry name" value="DNA-bd_dom_sf"/>
</dbReference>
<dbReference type="AlphaFoldDB" id="A0A8G0YKR8"/>
<evidence type="ECO:0000256" key="5">
    <source>
        <dbReference type="ARBA" id="ARBA00023242"/>
    </source>
</evidence>
<evidence type="ECO:0000256" key="4">
    <source>
        <dbReference type="ARBA" id="ARBA00023163"/>
    </source>
</evidence>
<accession>A0A8G0YKR8</accession>
<evidence type="ECO:0000256" key="2">
    <source>
        <dbReference type="ARBA" id="ARBA00023015"/>
    </source>
</evidence>
<dbReference type="SMART" id="SM00380">
    <property type="entry name" value="AP2"/>
    <property type="match status" value="1"/>
</dbReference>
<dbReference type="InterPro" id="IPR036955">
    <property type="entry name" value="AP2/ERF_dom_sf"/>
</dbReference>
<evidence type="ECO:0000256" key="1">
    <source>
        <dbReference type="ARBA" id="ARBA00004123"/>
    </source>
</evidence>
<gene>
    <name evidence="7" type="ORF">Alg4658</name>
</gene>
<dbReference type="PANTHER" id="PTHR31677:SF231">
    <property type="entry name" value="ETHYLENE-RESPONSIVE TRANSCRIPTION FACTOR 4"/>
    <property type="match status" value="1"/>
</dbReference>
<dbReference type="Gene3D" id="3.30.730.10">
    <property type="entry name" value="AP2/ERF domain"/>
    <property type="match status" value="1"/>
</dbReference>
<dbReference type="InterPro" id="IPR001471">
    <property type="entry name" value="AP2/ERF_dom"/>
</dbReference>
<dbReference type="GO" id="GO:0005634">
    <property type="term" value="C:nucleus"/>
    <property type="evidence" value="ECO:0007669"/>
    <property type="project" value="UniProtKB-SubCell"/>
</dbReference>
<keyword evidence="2" id="KW-0805">Transcription regulation</keyword>
<protein>
    <submittedName>
        <fullName evidence="7">ERF1.4</fullName>
    </submittedName>
</protein>
<keyword evidence="4" id="KW-0804">Transcription</keyword>
<proteinExistence type="evidence at transcript level"/>
<evidence type="ECO:0000256" key="3">
    <source>
        <dbReference type="ARBA" id="ARBA00023125"/>
    </source>
</evidence>
<evidence type="ECO:0000313" key="7">
    <source>
        <dbReference type="EMBL" id="QYY53010.1"/>
    </source>
</evidence>
<evidence type="ECO:0000259" key="6">
    <source>
        <dbReference type="PROSITE" id="PS51032"/>
    </source>
</evidence>
<dbReference type="CDD" id="cd00018">
    <property type="entry name" value="AP2"/>
    <property type="match status" value="1"/>
</dbReference>
<organism evidence="7">
    <name type="scientific">Aeluropus littoralis</name>
    <dbReference type="NCBI Taxonomy" id="110874"/>
    <lineage>
        <taxon>Eukaryota</taxon>
        <taxon>Viridiplantae</taxon>
        <taxon>Streptophyta</taxon>
        <taxon>Embryophyta</taxon>
        <taxon>Tracheophyta</taxon>
        <taxon>Spermatophyta</taxon>
        <taxon>Magnoliopsida</taxon>
        <taxon>Liliopsida</taxon>
        <taxon>Poales</taxon>
        <taxon>Poaceae</taxon>
        <taxon>PACMAD clade</taxon>
        <taxon>Chloridoideae</taxon>
        <taxon>Cynodonteae</taxon>
        <taxon>Aeluropodinae</taxon>
        <taxon>Aeluropus</taxon>
    </lineage>
</organism>
<dbReference type="EMBL" id="MT605975">
    <property type="protein sequence ID" value="QYY53010.1"/>
    <property type="molecule type" value="mRNA"/>
</dbReference>
<comment type="subcellular location">
    <subcellularLocation>
        <location evidence="1">Nucleus</location>
    </subcellularLocation>
</comment>
<dbReference type="GO" id="GO:0003700">
    <property type="term" value="F:DNA-binding transcription factor activity"/>
    <property type="evidence" value="ECO:0007669"/>
    <property type="project" value="InterPro"/>
</dbReference>
<keyword evidence="5" id="KW-0539">Nucleus</keyword>
<feature type="domain" description="AP2/ERF" evidence="6">
    <location>
        <begin position="31"/>
        <end position="88"/>
    </location>
</feature>